<protein>
    <recommendedName>
        <fullName evidence="3">Signal peptidase I</fullName>
        <ecNumber evidence="3">3.4.21.89</ecNumber>
    </recommendedName>
</protein>
<dbReference type="PRINTS" id="PR00727">
    <property type="entry name" value="LEADERPTASE"/>
</dbReference>
<gene>
    <name evidence="6" type="primary">lepB</name>
    <name evidence="6" type="ORF">ACFFH7_19510</name>
</gene>
<dbReference type="CDD" id="cd06530">
    <property type="entry name" value="S26_SPase_I"/>
    <property type="match status" value="1"/>
</dbReference>
<dbReference type="SUPFAM" id="SSF51306">
    <property type="entry name" value="LexA/Signal peptidase"/>
    <property type="match status" value="1"/>
</dbReference>
<dbReference type="InterPro" id="IPR000223">
    <property type="entry name" value="Pept_S26A_signal_pept_1"/>
</dbReference>
<feature type="transmembrane region" description="Helical" evidence="3">
    <location>
        <begin position="40"/>
        <end position="63"/>
    </location>
</feature>
<evidence type="ECO:0000256" key="3">
    <source>
        <dbReference type="RuleBase" id="RU362042"/>
    </source>
</evidence>
<dbReference type="EC" id="3.4.21.89" evidence="3"/>
<keyword evidence="3 6" id="KW-0378">Hydrolase</keyword>
<organism evidence="6 7">
    <name type="scientific">Kutzneria chonburiensis</name>
    <dbReference type="NCBI Taxonomy" id="1483604"/>
    <lineage>
        <taxon>Bacteria</taxon>
        <taxon>Bacillati</taxon>
        <taxon>Actinomycetota</taxon>
        <taxon>Actinomycetes</taxon>
        <taxon>Pseudonocardiales</taxon>
        <taxon>Pseudonocardiaceae</taxon>
        <taxon>Kutzneria</taxon>
    </lineage>
</organism>
<evidence type="ECO:0000256" key="4">
    <source>
        <dbReference type="SAM" id="MobiDB-lite"/>
    </source>
</evidence>
<proteinExistence type="inferred from homology"/>
<keyword evidence="7" id="KW-1185">Reference proteome</keyword>
<feature type="compositionally biased region" description="Basic and acidic residues" evidence="4">
    <location>
        <begin position="7"/>
        <end position="18"/>
    </location>
</feature>
<dbReference type="Pfam" id="PF10502">
    <property type="entry name" value="Peptidase_S26"/>
    <property type="match status" value="1"/>
</dbReference>
<dbReference type="GO" id="GO:0009003">
    <property type="term" value="F:signal peptidase activity"/>
    <property type="evidence" value="ECO:0007669"/>
    <property type="project" value="UniProtKB-EC"/>
</dbReference>
<feature type="domain" description="Peptidase S26" evidence="5">
    <location>
        <begin position="38"/>
        <end position="239"/>
    </location>
</feature>
<keyword evidence="3" id="KW-1133">Transmembrane helix</keyword>
<comment type="catalytic activity">
    <reaction evidence="3">
        <text>Cleavage of hydrophobic, N-terminal signal or leader sequences from secreted and periplasmic proteins.</text>
        <dbReference type="EC" id="3.4.21.89"/>
    </reaction>
</comment>
<evidence type="ECO:0000256" key="2">
    <source>
        <dbReference type="ARBA" id="ARBA00009370"/>
    </source>
</evidence>
<evidence type="ECO:0000313" key="7">
    <source>
        <dbReference type="Proteomes" id="UP001589810"/>
    </source>
</evidence>
<dbReference type="NCBIfam" id="TIGR02227">
    <property type="entry name" value="sigpep_I_bact"/>
    <property type="match status" value="1"/>
</dbReference>
<dbReference type="InterPro" id="IPR019533">
    <property type="entry name" value="Peptidase_S26"/>
</dbReference>
<evidence type="ECO:0000313" key="6">
    <source>
        <dbReference type="EMBL" id="MFC0543700.1"/>
    </source>
</evidence>
<keyword evidence="3" id="KW-0645">Protease</keyword>
<dbReference type="Proteomes" id="UP001589810">
    <property type="component" value="Unassembled WGS sequence"/>
</dbReference>
<dbReference type="PANTHER" id="PTHR43390">
    <property type="entry name" value="SIGNAL PEPTIDASE I"/>
    <property type="match status" value="1"/>
</dbReference>
<evidence type="ECO:0000256" key="1">
    <source>
        <dbReference type="ARBA" id="ARBA00004401"/>
    </source>
</evidence>
<reference evidence="6 7" key="1">
    <citation type="submission" date="2024-09" db="EMBL/GenBank/DDBJ databases">
        <authorList>
            <person name="Sun Q."/>
            <person name="Mori K."/>
        </authorList>
    </citation>
    <scope>NUCLEOTIDE SEQUENCE [LARGE SCALE GENOMIC DNA]</scope>
    <source>
        <strain evidence="6 7">TBRC 1432</strain>
    </source>
</reference>
<evidence type="ECO:0000259" key="5">
    <source>
        <dbReference type="Pfam" id="PF10502"/>
    </source>
</evidence>
<comment type="caution">
    <text evidence="6">The sequence shown here is derived from an EMBL/GenBank/DDBJ whole genome shotgun (WGS) entry which is preliminary data.</text>
</comment>
<comment type="subcellular location">
    <subcellularLocation>
        <location evidence="1">Cell membrane</location>
        <topology evidence="1">Single-pass type II membrane protein</topology>
    </subcellularLocation>
    <subcellularLocation>
        <location evidence="3">Membrane</location>
        <topology evidence="3">Single-pass type II membrane protein</topology>
    </subcellularLocation>
</comment>
<sequence>MAPVSTDEARDERDDAERPLPPSSDGGKGRKRAGSFVKETAILIGIALVLTVLIQTFLAKVYVIPSGSMEQTLHGCAGCTDDRVLVDKVVYRFRDPSPGDVVVFRGPEAWTHNDFTAEHSDNPVVQGLQWLGSLIGLAQVDERDFVKRVIAVGGQTVQCCDAQHRVLVDGKPLDEPYIYFIPGAKQQMDDFAPVKVPAGRLFVMGDSRQNSNDSRFQGGGGVNGTIAITDVIGKARLIVLPPGRFGFISDHDPQVAAGGLVLLWWRRRDWANSLLPV</sequence>
<dbReference type="EMBL" id="JBHLUD010000007">
    <property type="protein sequence ID" value="MFC0543700.1"/>
    <property type="molecule type" value="Genomic_DNA"/>
</dbReference>
<dbReference type="RefSeq" id="WP_273944472.1">
    <property type="nucleotide sequence ID" value="NZ_CP097263.1"/>
</dbReference>
<name>A0ABV6MTR1_9PSEU</name>
<keyword evidence="3" id="KW-0812">Transmembrane</keyword>
<comment type="similarity">
    <text evidence="2 3">Belongs to the peptidase S26 family.</text>
</comment>
<feature type="region of interest" description="Disordered" evidence="4">
    <location>
        <begin position="1"/>
        <end position="32"/>
    </location>
</feature>
<keyword evidence="3" id="KW-0472">Membrane</keyword>
<dbReference type="PANTHER" id="PTHR43390:SF1">
    <property type="entry name" value="CHLOROPLAST PROCESSING PEPTIDASE"/>
    <property type="match status" value="1"/>
</dbReference>
<accession>A0ABV6MTR1</accession>
<dbReference type="InterPro" id="IPR036286">
    <property type="entry name" value="LexA/Signal_pep-like_sf"/>
</dbReference>
<dbReference type="Gene3D" id="2.10.109.10">
    <property type="entry name" value="Umud Fragment, subunit A"/>
    <property type="match status" value="1"/>
</dbReference>